<comment type="caution">
    <text evidence="1">The sequence shown here is derived from an EMBL/GenBank/DDBJ whole genome shotgun (WGS) entry which is preliminary data.</text>
</comment>
<dbReference type="Gene3D" id="2.40.50.140">
    <property type="entry name" value="Nucleic acid-binding proteins"/>
    <property type="match status" value="1"/>
</dbReference>
<dbReference type="STRING" id="81479.RA876_09825"/>
<dbReference type="SUPFAM" id="SSF50249">
    <property type="entry name" value="Nucleic acid-binding proteins"/>
    <property type="match status" value="1"/>
</dbReference>
<gene>
    <name evidence="1" type="ORF">BLL52_3157</name>
</gene>
<reference evidence="1 2" key="1">
    <citation type="submission" date="2017-01" db="EMBL/GenBank/DDBJ databases">
        <title>Genome sequence of Rhodoferax antarcticus ANT.BR, a psychrophilic purple nonsulfur bacterium from an Antarctic microbial mat.</title>
        <authorList>
            <person name="Baker J."/>
            <person name="Riester C."/>
            <person name="Skinner B."/>
            <person name="Newell A."/>
            <person name="Swingley W."/>
            <person name="Madigan M."/>
            <person name="Jung D."/>
            <person name="Asao M."/>
            <person name="Chen M."/>
            <person name="Loughlin P."/>
            <person name="Pan H."/>
            <person name="Lin S."/>
            <person name="Li N."/>
            <person name="Shaw J."/>
            <person name="Prado M."/>
            <person name="Sherman C."/>
            <person name="Li X."/>
            <person name="Tang J."/>
            <person name="Blankenship R."/>
            <person name="Zhao T."/>
            <person name="Touchman J."/>
            <person name="Sattley M."/>
        </authorList>
    </citation>
    <scope>NUCLEOTIDE SEQUENCE [LARGE SCALE GENOMIC DNA]</scope>
    <source>
        <strain evidence="1 2">ANT.BR</strain>
    </source>
</reference>
<keyword evidence="2" id="KW-1185">Reference proteome</keyword>
<dbReference type="Pfam" id="PF22657">
    <property type="entry name" value="SSB_1"/>
    <property type="match status" value="1"/>
</dbReference>
<dbReference type="GO" id="GO:0030894">
    <property type="term" value="C:replisome"/>
    <property type="evidence" value="ECO:0007669"/>
    <property type="project" value="InterPro"/>
</dbReference>
<organism evidence="1 2">
    <name type="scientific">Rhodoferax antarcticus ANT.BR</name>
    <dbReference type="NCBI Taxonomy" id="1111071"/>
    <lineage>
        <taxon>Bacteria</taxon>
        <taxon>Pseudomonadati</taxon>
        <taxon>Pseudomonadota</taxon>
        <taxon>Betaproteobacteria</taxon>
        <taxon>Burkholderiales</taxon>
        <taxon>Comamonadaceae</taxon>
        <taxon>Rhodoferax</taxon>
    </lineage>
</organism>
<dbReference type="Proteomes" id="UP000185911">
    <property type="component" value="Unassembled WGS sequence"/>
</dbReference>
<proteinExistence type="predicted"/>
<dbReference type="AlphaFoldDB" id="A0A1Q8YCE0"/>
<protein>
    <submittedName>
        <fullName evidence="1">Primosomal replication protein n</fullName>
    </submittedName>
</protein>
<dbReference type="PIRSF" id="PIRSF003135">
    <property type="entry name" value="Primosomal_n"/>
    <property type="match status" value="1"/>
</dbReference>
<evidence type="ECO:0000313" key="1">
    <source>
        <dbReference type="EMBL" id="OLP05490.1"/>
    </source>
</evidence>
<dbReference type="NCBIfam" id="TIGR04418">
    <property type="entry name" value="PriB_gamma"/>
    <property type="match status" value="1"/>
</dbReference>
<sequence length="80" mass="8874">MRYTPSGIPAINCRLEHESETQEAGQSRTVKALMKSVAFGAVAEQLARQDIGSNWNFKGFVATPRGAKHVVFHIQEFAQQ</sequence>
<name>A0A1Q8YCE0_9BURK</name>
<dbReference type="InterPro" id="IPR012340">
    <property type="entry name" value="NA-bd_OB-fold"/>
</dbReference>
<dbReference type="GO" id="GO:0006260">
    <property type="term" value="P:DNA replication"/>
    <property type="evidence" value="ECO:0007669"/>
    <property type="project" value="InterPro"/>
</dbReference>
<dbReference type="InterPro" id="IPR023646">
    <property type="entry name" value="Prisomal_replication_PriB"/>
</dbReference>
<dbReference type="EMBL" id="MSYM01000016">
    <property type="protein sequence ID" value="OLP05490.1"/>
    <property type="molecule type" value="Genomic_DNA"/>
</dbReference>
<dbReference type="GO" id="GO:0003697">
    <property type="term" value="F:single-stranded DNA binding"/>
    <property type="evidence" value="ECO:0007669"/>
    <property type="project" value="InterPro"/>
</dbReference>
<accession>A0A1Q8YCE0</accession>
<evidence type="ECO:0000313" key="2">
    <source>
        <dbReference type="Proteomes" id="UP000185911"/>
    </source>
</evidence>